<dbReference type="EMBL" id="JXYA01000026">
    <property type="protein sequence ID" value="KJZ08552.1"/>
    <property type="molecule type" value="Genomic_DNA"/>
</dbReference>
<organism evidence="2 3">
    <name type="scientific">Pseudoalteromonas rubra</name>
    <dbReference type="NCBI Taxonomy" id="43658"/>
    <lineage>
        <taxon>Bacteria</taxon>
        <taxon>Pseudomonadati</taxon>
        <taxon>Pseudomonadota</taxon>
        <taxon>Gammaproteobacteria</taxon>
        <taxon>Alteromonadales</taxon>
        <taxon>Pseudoalteromonadaceae</taxon>
        <taxon>Pseudoalteromonas</taxon>
    </lineage>
</organism>
<dbReference type="GO" id="GO:0020037">
    <property type="term" value="F:heme binding"/>
    <property type="evidence" value="ECO:0007669"/>
    <property type="project" value="InterPro"/>
</dbReference>
<keyword evidence="3" id="KW-1185">Reference proteome</keyword>
<dbReference type="Proteomes" id="UP000033452">
    <property type="component" value="Unassembled WGS sequence"/>
</dbReference>
<accession>A0A0F4QPJ7</accession>
<reference evidence="2 3" key="1">
    <citation type="journal article" date="2015" name="BMC Genomics">
        <title>Genome mining reveals unlocked bioactive potential of marine Gram-negative bacteria.</title>
        <authorList>
            <person name="Machado H."/>
            <person name="Sonnenschein E.C."/>
            <person name="Melchiorsen J."/>
            <person name="Gram L."/>
        </authorList>
    </citation>
    <scope>NUCLEOTIDE SEQUENCE [LARGE SCALE GENOMIC DNA]</scope>
    <source>
        <strain evidence="2 3">S2471</strain>
    </source>
</reference>
<dbReference type="InterPro" id="IPR038158">
    <property type="entry name" value="H-NOX_domain_sf"/>
</dbReference>
<name>A0A0F4QPJ7_9GAMM</name>
<dbReference type="RefSeq" id="WP_046005205.1">
    <property type="nucleotide sequence ID" value="NZ_JXYA01000026.1"/>
</dbReference>
<dbReference type="OrthoDB" id="7266652at2"/>
<proteinExistence type="predicted"/>
<dbReference type="PATRIC" id="fig|43658.5.peg.2524"/>
<dbReference type="Pfam" id="PF07700">
    <property type="entry name" value="HNOB"/>
    <property type="match status" value="1"/>
</dbReference>
<dbReference type="InterPro" id="IPR004096">
    <property type="entry name" value="V4R"/>
</dbReference>
<dbReference type="SMART" id="SM00989">
    <property type="entry name" value="V4R"/>
    <property type="match status" value="1"/>
</dbReference>
<comment type="caution">
    <text evidence="2">The sequence shown here is derived from an EMBL/GenBank/DDBJ whole genome shotgun (WGS) entry which is preliminary data.</text>
</comment>
<protein>
    <recommendedName>
        <fullName evidence="1">4-vinyl reductase 4VR domain-containing protein</fullName>
    </recommendedName>
</protein>
<dbReference type="AlphaFoldDB" id="A0A0F4QPJ7"/>
<evidence type="ECO:0000313" key="2">
    <source>
        <dbReference type="EMBL" id="KJZ08552.1"/>
    </source>
</evidence>
<sequence>MKGIIFRSLEELVVENLGMGAWNALLDEHSPEHRSYVSAVSYPDEELFALANGVATKMALPLPEVLGVFGRFLFGSLAAKHPTVLAELDTFEKLILAIDSVIHVEVAKLYDEPNLPQIDAKIVNDSEIVVEYRSPRKLCFCAEGLIYGAADHYNKQIEISHTSCMHNEDDHCRFVVTMLS</sequence>
<evidence type="ECO:0000313" key="3">
    <source>
        <dbReference type="Proteomes" id="UP000033452"/>
    </source>
</evidence>
<dbReference type="InterPro" id="IPR024096">
    <property type="entry name" value="NO_sig/Golgi_transp_ligand-bd"/>
</dbReference>
<dbReference type="Gene3D" id="3.90.1520.10">
    <property type="entry name" value="H-NOX domain"/>
    <property type="match status" value="1"/>
</dbReference>
<dbReference type="InterPro" id="IPR011644">
    <property type="entry name" value="Heme_NO-bd"/>
</dbReference>
<dbReference type="SUPFAM" id="SSF111126">
    <property type="entry name" value="Ligand-binding domain in the NO signalling and Golgi transport"/>
    <property type="match status" value="1"/>
</dbReference>
<feature type="domain" description="4-vinyl reductase 4VR" evidence="1">
    <location>
        <begin position="117"/>
        <end position="178"/>
    </location>
</feature>
<gene>
    <name evidence="2" type="ORF">TW77_11920</name>
</gene>
<evidence type="ECO:0000259" key="1">
    <source>
        <dbReference type="SMART" id="SM00989"/>
    </source>
</evidence>